<dbReference type="Pfam" id="PF02836">
    <property type="entry name" value="Glyco_hydro_2_C"/>
    <property type="match status" value="1"/>
</dbReference>
<sequence>MKYLIYQKRSFLFFFLFTLFYICNAQSKKISNTKITNSEIRLTSEGYRIFVNEEPFYIKGAGAIDKSKIGTLAKHGANALRTWSTYYGMEFLDQAQELGLKVMIGIWVGLERNGFDYNDEEAVREQLENIRKRVIELKNHPALMIWGIGNELNHHSENPKVWDAVNDISEMIHELDPHHLTTTSLAGINKKYVDLIGNRAPDLDFLSVQLYAPIDILPELITKSNYKGPLLVTEWGATGYWEVDKTEWGAPLENNSSVKADLYLSRYQNSIVSQSQQVMGSFAFLWGQKQERTPTWFGMYMPDGNETESVDVMHYAWNGEWPKNRTPRLHDFTLEGQRAINNIKLKAGDTYNAQVEATDPDNDKLIFRWEIMRESESQKTGGDAEYIPETISGLFPEQTDSSTSFLAPSKPGAYRLFIYVEDDYLHTAHANIPFYVED</sequence>
<evidence type="ECO:0000259" key="1">
    <source>
        <dbReference type="Pfam" id="PF02836"/>
    </source>
</evidence>
<dbReference type="SUPFAM" id="SSF51445">
    <property type="entry name" value="(Trans)glycosidases"/>
    <property type="match status" value="1"/>
</dbReference>
<evidence type="ECO:0000313" key="2">
    <source>
        <dbReference type="EMBL" id="GAA4889117.1"/>
    </source>
</evidence>
<dbReference type="InterPro" id="IPR051913">
    <property type="entry name" value="GH2_Domain-Containing"/>
</dbReference>
<dbReference type="Proteomes" id="UP001500433">
    <property type="component" value="Unassembled WGS sequence"/>
</dbReference>
<dbReference type="PROSITE" id="PS00608">
    <property type="entry name" value="GLYCOSYL_HYDROL_F2_2"/>
    <property type="match status" value="1"/>
</dbReference>
<dbReference type="GO" id="GO:0016787">
    <property type="term" value="F:hydrolase activity"/>
    <property type="evidence" value="ECO:0007669"/>
    <property type="project" value="UniProtKB-KW"/>
</dbReference>
<dbReference type="InterPro" id="IPR006103">
    <property type="entry name" value="Glyco_hydro_2_cat"/>
</dbReference>
<comment type="caution">
    <text evidence="2">The sequence shown here is derived from an EMBL/GenBank/DDBJ whole genome shotgun (WGS) entry which is preliminary data.</text>
</comment>
<dbReference type="InterPro" id="IPR017853">
    <property type="entry name" value="GH"/>
</dbReference>
<accession>A0ABP9F644</accession>
<dbReference type="Gene3D" id="3.20.20.80">
    <property type="entry name" value="Glycosidases"/>
    <property type="match status" value="1"/>
</dbReference>
<proteinExistence type="predicted"/>
<name>A0ABP9F644_9FLAO</name>
<dbReference type="PANTHER" id="PTHR42732">
    <property type="entry name" value="BETA-GALACTOSIDASE"/>
    <property type="match status" value="1"/>
</dbReference>
<dbReference type="EMBL" id="BAABJH010000001">
    <property type="protein sequence ID" value="GAA4889117.1"/>
    <property type="molecule type" value="Genomic_DNA"/>
</dbReference>
<keyword evidence="3" id="KW-1185">Reference proteome</keyword>
<gene>
    <name evidence="2" type="ORF">GCM10023311_11390</name>
</gene>
<reference evidence="3" key="1">
    <citation type="journal article" date="2019" name="Int. J. Syst. Evol. Microbiol.">
        <title>The Global Catalogue of Microorganisms (GCM) 10K type strain sequencing project: providing services to taxonomists for standard genome sequencing and annotation.</title>
        <authorList>
            <consortium name="The Broad Institute Genomics Platform"/>
            <consortium name="The Broad Institute Genome Sequencing Center for Infectious Disease"/>
            <person name="Wu L."/>
            <person name="Ma J."/>
        </authorList>
    </citation>
    <scope>NUCLEOTIDE SEQUENCE [LARGE SCALE GENOMIC DNA]</scope>
    <source>
        <strain evidence="3">JCM 18274</strain>
    </source>
</reference>
<dbReference type="PANTHER" id="PTHR42732:SF1">
    <property type="entry name" value="BETA-MANNOSIDASE"/>
    <property type="match status" value="1"/>
</dbReference>
<organism evidence="2 3">
    <name type="scientific">Flaviramulus aquimarinus</name>
    <dbReference type="NCBI Taxonomy" id="1170456"/>
    <lineage>
        <taxon>Bacteria</taxon>
        <taxon>Pseudomonadati</taxon>
        <taxon>Bacteroidota</taxon>
        <taxon>Flavobacteriia</taxon>
        <taxon>Flavobacteriales</taxon>
        <taxon>Flavobacteriaceae</taxon>
        <taxon>Flaviramulus</taxon>
    </lineage>
</organism>
<protein>
    <submittedName>
        <fullName evidence="2">Glycoside hydrolase family 2 TIM barrel-domain containing protein</fullName>
    </submittedName>
</protein>
<evidence type="ECO:0000313" key="3">
    <source>
        <dbReference type="Proteomes" id="UP001500433"/>
    </source>
</evidence>
<keyword evidence="2" id="KW-0378">Hydrolase</keyword>
<dbReference type="InterPro" id="IPR023232">
    <property type="entry name" value="Glyco_hydro_2_AS"/>
</dbReference>
<feature type="domain" description="Glycoside hydrolase family 2 catalytic" evidence="1">
    <location>
        <begin position="69"/>
        <end position="237"/>
    </location>
</feature>